<sequence length="200" mass="22030">MHGLINRTIQNFVTDSYGAERWTEVTRAANAETADFEPMLSYDRETTSGLVAAMAAVLERTPENCLEDLGTYLVSHPNSRTARRLLRYGGDDFREFLLSLDDLPDRLRLALPDLRLPELEVIEHDAQSCTVLCRGSEPLFAAVLLGVLRAMADDYGALALLQPGSRLDGVATLDVLLVDEAHGLAKSFDLAPARVEETLE</sequence>
<evidence type="ECO:0000259" key="1">
    <source>
        <dbReference type="Pfam" id="PF07700"/>
    </source>
</evidence>
<accession>A0ABW3ZLJ1</accession>
<feature type="domain" description="Heme NO-binding" evidence="1">
    <location>
        <begin position="2"/>
        <end position="155"/>
    </location>
</feature>
<dbReference type="Pfam" id="PF07700">
    <property type="entry name" value="HNOB"/>
    <property type="match status" value="1"/>
</dbReference>
<name>A0ABW3ZLJ1_9RHOB</name>
<dbReference type="EMBL" id="JBHTMU010000028">
    <property type="protein sequence ID" value="MFD1343645.1"/>
    <property type="molecule type" value="Genomic_DNA"/>
</dbReference>
<dbReference type="RefSeq" id="WP_386804777.1">
    <property type="nucleotide sequence ID" value="NZ_JBHTMU010000028.1"/>
</dbReference>
<organism evidence="2 3">
    <name type="scientific">Litorisediminicola beolgyonensis</name>
    <dbReference type="NCBI Taxonomy" id="1173614"/>
    <lineage>
        <taxon>Bacteria</taxon>
        <taxon>Pseudomonadati</taxon>
        <taxon>Pseudomonadota</taxon>
        <taxon>Alphaproteobacteria</taxon>
        <taxon>Rhodobacterales</taxon>
        <taxon>Paracoccaceae</taxon>
        <taxon>Litorisediminicola</taxon>
    </lineage>
</organism>
<evidence type="ECO:0000313" key="3">
    <source>
        <dbReference type="Proteomes" id="UP001597135"/>
    </source>
</evidence>
<protein>
    <submittedName>
        <fullName evidence="2">Heme NO-binding domain-containing protein</fullName>
    </submittedName>
</protein>
<dbReference type="InterPro" id="IPR011644">
    <property type="entry name" value="Heme_NO-bd"/>
</dbReference>
<dbReference type="Gene3D" id="3.90.1520.10">
    <property type="entry name" value="H-NOX domain"/>
    <property type="match status" value="1"/>
</dbReference>
<proteinExistence type="predicted"/>
<keyword evidence="3" id="KW-1185">Reference proteome</keyword>
<dbReference type="PANTHER" id="PTHR45655">
    <property type="entry name" value="GUANYLATE CYCLASE SOLUBLE SUBUNIT BETA-2"/>
    <property type="match status" value="1"/>
</dbReference>
<dbReference type="InterPro" id="IPR038158">
    <property type="entry name" value="H-NOX_domain_sf"/>
</dbReference>
<gene>
    <name evidence="2" type="ORF">ACFQ4E_14540</name>
</gene>
<dbReference type="SUPFAM" id="SSF111126">
    <property type="entry name" value="Ligand-binding domain in the NO signalling and Golgi transport"/>
    <property type="match status" value="1"/>
</dbReference>
<dbReference type="InterPro" id="IPR024096">
    <property type="entry name" value="NO_sig/Golgi_transp_ligand-bd"/>
</dbReference>
<dbReference type="PANTHER" id="PTHR45655:SF13">
    <property type="entry name" value="SOLUBLE GUANYLATE CYCLASE GCY-32-RELATED"/>
    <property type="match status" value="1"/>
</dbReference>
<dbReference type="Proteomes" id="UP001597135">
    <property type="component" value="Unassembled WGS sequence"/>
</dbReference>
<evidence type="ECO:0000313" key="2">
    <source>
        <dbReference type="EMBL" id="MFD1343645.1"/>
    </source>
</evidence>
<reference evidence="3" key="1">
    <citation type="journal article" date="2019" name="Int. J. Syst. Evol. Microbiol.">
        <title>The Global Catalogue of Microorganisms (GCM) 10K type strain sequencing project: providing services to taxonomists for standard genome sequencing and annotation.</title>
        <authorList>
            <consortium name="The Broad Institute Genomics Platform"/>
            <consortium name="The Broad Institute Genome Sequencing Center for Infectious Disease"/>
            <person name="Wu L."/>
            <person name="Ma J."/>
        </authorList>
    </citation>
    <scope>NUCLEOTIDE SEQUENCE [LARGE SCALE GENOMIC DNA]</scope>
    <source>
        <strain evidence="3">CCUG 62953</strain>
    </source>
</reference>
<comment type="caution">
    <text evidence="2">The sequence shown here is derived from an EMBL/GenBank/DDBJ whole genome shotgun (WGS) entry which is preliminary data.</text>
</comment>